<feature type="signal peptide" evidence="4">
    <location>
        <begin position="1"/>
        <end position="23"/>
    </location>
</feature>
<reference evidence="5" key="1">
    <citation type="submission" date="2020-09" db="EMBL/GenBank/DDBJ databases">
        <title>A novel bacterium of genus Paenibacillus, isolated from South China Sea.</title>
        <authorList>
            <person name="Huang H."/>
            <person name="Mo K."/>
            <person name="Hu Y."/>
        </authorList>
    </citation>
    <scope>NUCLEOTIDE SEQUENCE</scope>
    <source>
        <strain evidence="5">IB182363</strain>
    </source>
</reference>
<dbReference type="EMBL" id="JACXJA010000019">
    <property type="protein sequence ID" value="MBD2863296.1"/>
    <property type="molecule type" value="Genomic_DNA"/>
</dbReference>
<comment type="similarity">
    <text evidence="1">Belongs to the bacterial solute-binding protein 1 family.</text>
</comment>
<feature type="region of interest" description="Disordered" evidence="3">
    <location>
        <begin position="428"/>
        <end position="465"/>
    </location>
</feature>
<dbReference type="PANTHER" id="PTHR43649">
    <property type="entry name" value="ARABINOSE-BINDING PROTEIN-RELATED"/>
    <property type="match status" value="1"/>
</dbReference>
<gene>
    <name evidence="5" type="ORF">IDH45_14985</name>
</gene>
<dbReference type="Proteomes" id="UP000639396">
    <property type="component" value="Unassembled WGS sequence"/>
</dbReference>
<feature type="chain" id="PRO_5036865298" evidence="4">
    <location>
        <begin position="24"/>
        <end position="465"/>
    </location>
</feature>
<organism evidence="5 6">
    <name type="scientific">Paenibacillus oceani</name>
    <dbReference type="NCBI Taxonomy" id="2772510"/>
    <lineage>
        <taxon>Bacteria</taxon>
        <taxon>Bacillati</taxon>
        <taxon>Bacillota</taxon>
        <taxon>Bacilli</taxon>
        <taxon>Bacillales</taxon>
        <taxon>Paenibacillaceae</taxon>
        <taxon>Paenibacillus</taxon>
    </lineage>
</organism>
<protein>
    <submittedName>
        <fullName evidence="5">Extracellular solute-binding protein</fullName>
    </submittedName>
</protein>
<evidence type="ECO:0000256" key="3">
    <source>
        <dbReference type="SAM" id="MobiDB-lite"/>
    </source>
</evidence>
<keyword evidence="6" id="KW-1185">Reference proteome</keyword>
<dbReference type="SUPFAM" id="SSF53850">
    <property type="entry name" value="Periplasmic binding protein-like II"/>
    <property type="match status" value="1"/>
</dbReference>
<dbReference type="AlphaFoldDB" id="A0A927GZS3"/>
<keyword evidence="4" id="KW-0732">Signal</keyword>
<feature type="compositionally biased region" description="Basic and acidic residues" evidence="3">
    <location>
        <begin position="429"/>
        <end position="438"/>
    </location>
</feature>
<sequence length="465" mass="50654">MNRRASVLLSCILGLAAVGSACSFEGGRKSGDQAQPFTISLRHVQVRDDARPRLKMLEDVASRMEAAVPGLKVEMEGLEDKVHRFEKLPAEMAAGAPPKIFDLFGGADTHKYAKANRLLDLTPILSELGLKEQFFNLDEFTVNGKIYGLPTAGFVEGVFYNKRLFRELGARVPGTWEELMSVAEKAHHQGVTPFALASADAWVINMMMNTMWVRMAGTESVRGFVDGTRKWTDPDVAEAFKRYETLVQKGYFPEQSLGLKYADQQTAFRQGEAAMVFDGSWANSGLAAPGRSVVEDDVGFFNFPSMGGPGDGTINASYSNGYGFSAHLNAKELEAVKAFIRIMFSEEMQKRQLAEVGILPAMKLADLSGVRPIVGELLKAADTRTFPAFDSIVQAKVREALETGMQELIGGKTTAIQLLERVQQAQDNANRELHKPVQDRYGGGTGPSARLETSPGSSGGSRVIG</sequence>
<evidence type="ECO:0000256" key="4">
    <source>
        <dbReference type="SAM" id="SignalP"/>
    </source>
</evidence>
<evidence type="ECO:0000256" key="1">
    <source>
        <dbReference type="ARBA" id="ARBA00008520"/>
    </source>
</evidence>
<proteinExistence type="inferred from homology"/>
<dbReference type="PANTHER" id="PTHR43649:SF29">
    <property type="entry name" value="OSMOPROTECTIVE COMPOUNDS-BINDING PROTEIN GGTB"/>
    <property type="match status" value="1"/>
</dbReference>
<evidence type="ECO:0000313" key="5">
    <source>
        <dbReference type="EMBL" id="MBD2863296.1"/>
    </source>
</evidence>
<evidence type="ECO:0000313" key="6">
    <source>
        <dbReference type="Proteomes" id="UP000639396"/>
    </source>
</evidence>
<keyword evidence="2" id="KW-0813">Transport</keyword>
<dbReference type="PROSITE" id="PS51257">
    <property type="entry name" value="PROKAR_LIPOPROTEIN"/>
    <property type="match status" value="1"/>
</dbReference>
<accession>A0A927GZS3</accession>
<dbReference type="InterPro" id="IPR050490">
    <property type="entry name" value="Bact_solute-bd_prot1"/>
</dbReference>
<evidence type="ECO:0000256" key="2">
    <source>
        <dbReference type="ARBA" id="ARBA00022448"/>
    </source>
</evidence>
<name>A0A927GZS3_9BACL</name>
<dbReference type="InterPro" id="IPR006059">
    <property type="entry name" value="SBP"/>
</dbReference>
<comment type="caution">
    <text evidence="5">The sequence shown here is derived from an EMBL/GenBank/DDBJ whole genome shotgun (WGS) entry which is preliminary data.</text>
</comment>
<dbReference type="Pfam" id="PF01547">
    <property type="entry name" value="SBP_bac_1"/>
    <property type="match status" value="1"/>
</dbReference>
<dbReference type="Gene3D" id="3.40.190.10">
    <property type="entry name" value="Periplasmic binding protein-like II"/>
    <property type="match status" value="2"/>
</dbReference>